<evidence type="ECO:0000313" key="7">
    <source>
        <dbReference type="EMBL" id="MBD8062642.1"/>
    </source>
</evidence>
<evidence type="ECO:0000256" key="4">
    <source>
        <dbReference type="ARBA" id="ARBA00023267"/>
    </source>
</evidence>
<dbReference type="InterPro" id="IPR045864">
    <property type="entry name" value="aa-tRNA-synth_II/BPL/LPL"/>
</dbReference>
<proteinExistence type="predicted"/>
<evidence type="ECO:0000313" key="8">
    <source>
        <dbReference type="Proteomes" id="UP000661894"/>
    </source>
</evidence>
<dbReference type="PROSITE" id="PS51733">
    <property type="entry name" value="BPL_LPL_CATALYTIC"/>
    <property type="match status" value="1"/>
</dbReference>
<dbReference type="Gene3D" id="3.30.930.10">
    <property type="entry name" value="Bira Bifunctional Protein, Domain 2"/>
    <property type="match status" value="1"/>
</dbReference>
<dbReference type="EMBL" id="JACSPO010000004">
    <property type="protein sequence ID" value="MBD8062642.1"/>
    <property type="molecule type" value="Genomic_DNA"/>
</dbReference>
<protein>
    <recommendedName>
        <fullName evidence="5">biotin--[biotin carboxyl-carrier protein] ligase</fullName>
        <ecNumber evidence="5">6.3.4.15</ecNumber>
    </recommendedName>
</protein>
<organism evidence="7 8">
    <name type="scientific">Oceanitalea stevensii</name>
    <dbReference type="NCBI Taxonomy" id="2763072"/>
    <lineage>
        <taxon>Bacteria</taxon>
        <taxon>Bacillati</taxon>
        <taxon>Actinomycetota</taxon>
        <taxon>Actinomycetes</taxon>
        <taxon>Micrococcales</taxon>
        <taxon>Bogoriellaceae</taxon>
        <taxon>Georgenia</taxon>
    </lineage>
</organism>
<keyword evidence="2" id="KW-0547">Nucleotide-binding</keyword>
<keyword evidence="1 7" id="KW-0436">Ligase</keyword>
<evidence type="ECO:0000256" key="1">
    <source>
        <dbReference type="ARBA" id="ARBA00022598"/>
    </source>
</evidence>
<name>A0ABR8Z382_9MICO</name>
<dbReference type="CDD" id="cd16442">
    <property type="entry name" value="BPL"/>
    <property type="match status" value="1"/>
</dbReference>
<dbReference type="InterPro" id="IPR004408">
    <property type="entry name" value="Biotin_CoA_COase_ligase"/>
</dbReference>
<keyword evidence="8" id="KW-1185">Reference proteome</keyword>
<dbReference type="PANTHER" id="PTHR12835">
    <property type="entry name" value="BIOTIN PROTEIN LIGASE"/>
    <property type="match status" value="1"/>
</dbReference>
<evidence type="ECO:0000259" key="6">
    <source>
        <dbReference type="PROSITE" id="PS51733"/>
    </source>
</evidence>
<sequence length="292" mass="29744">MWLGGRVTEQPFARVVRLAEVGSTSTALREAVAADPAAWPHLSALVAEHQTAGRGRTGRSWLTPPGVALTASLLLRPRVPLERVPWLTLLAGLAVVRAVRSGGGDRAGGVGLKWPNDVLVDDGGPALAGWGTARKLGGILTELLPPAPDGSPVAVVGIGVNLAQDAGALPVASATSMALAGLPVPAPTALLDAVGRELGPLVRRWEEHDGDACASGLLAEVAAACLTLGRDVRVEQPGGRVLHGRAEALEPDGCLAVRDAAGVLHRVLAGDVLHVRADTGSAEAGADVNLEL</sequence>
<evidence type="ECO:0000256" key="2">
    <source>
        <dbReference type="ARBA" id="ARBA00022741"/>
    </source>
</evidence>
<feature type="domain" description="BPL/LPL catalytic" evidence="6">
    <location>
        <begin position="10"/>
        <end position="206"/>
    </location>
</feature>
<evidence type="ECO:0000256" key="3">
    <source>
        <dbReference type="ARBA" id="ARBA00022840"/>
    </source>
</evidence>
<dbReference type="SUPFAM" id="SSF55681">
    <property type="entry name" value="Class II aaRS and biotin synthetases"/>
    <property type="match status" value="1"/>
</dbReference>
<dbReference type="Gene3D" id="2.30.30.100">
    <property type="match status" value="1"/>
</dbReference>
<dbReference type="InterPro" id="IPR008988">
    <property type="entry name" value="Transcriptional_repressor_C"/>
</dbReference>
<keyword evidence="3" id="KW-0067">ATP-binding</keyword>
<gene>
    <name evidence="7" type="ORF">H9624_09925</name>
</gene>
<comment type="caution">
    <text evidence="7">The sequence shown here is derived from an EMBL/GenBank/DDBJ whole genome shotgun (WGS) entry which is preliminary data.</text>
</comment>
<dbReference type="SUPFAM" id="SSF50037">
    <property type="entry name" value="C-terminal domain of transcriptional repressors"/>
    <property type="match status" value="1"/>
</dbReference>
<dbReference type="Pfam" id="PF02237">
    <property type="entry name" value="BPL_C"/>
    <property type="match status" value="1"/>
</dbReference>
<dbReference type="InterPro" id="IPR003142">
    <property type="entry name" value="BPL_C"/>
</dbReference>
<dbReference type="EC" id="6.3.4.15" evidence="5"/>
<evidence type="ECO:0000256" key="5">
    <source>
        <dbReference type="ARBA" id="ARBA00024227"/>
    </source>
</evidence>
<dbReference type="GO" id="GO:0004077">
    <property type="term" value="F:biotin--[biotin carboxyl-carrier protein] ligase activity"/>
    <property type="evidence" value="ECO:0007669"/>
    <property type="project" value="UniProtKB-EC"/>
</dbReference>
<accession>A0ABR8Z382</accession>
<dbReference type="Pfam" id="PF03099">
    <property type="entry name" value="BPL_LplA_LipB"/>
    <property type="match status" value="1"/>
</dbReference>
<dbReference type="Proteomes" id="UP000661894">
    <property type="component" value="Unassembled WGS sequence"/>
</dbReference>
<keyword evidence="4" id="KW-0092">Biotin</keyword>
<dbReference type="InterPro" id="IPR004143">
    <property type="entry name" value="BPL_LPL_catalytic"/>
</dbReference>
<dbReference type="NCBIfam" id="TIGR00121">
    <property type="entry name" value="birA_ligase"/>
    <property type="match status" value="1"/>
</dbReference>
<dbReference type="PANTHER" id="PTHR12835:SF5">
    <property type="entry name" value="BIOTIN--PROTEIN LIGASE"/>
    <property type="match status" value="1"/>
</dbReference>
<reference evidence="7 8" key="1">
    <citation type="submission" date="2020-08" db="EMBL/GenBank/DDBJ databases">
        <title>A Genomic Blueprint of the Chicken Gut Microbiome.</title>
        <authorList>
            <person name="Gilroy R."/>
            <person name="Ravi A."/>
            <person name="Getino M."/>
            <person name="Pursley I."/>
            <person name="Horton D.L."/>
            <person name="Alikhan N.-F."/>
            <person name="Baker D."/>
            <person name="Gharbi K."/>
            <person name="Hall N."/>
            <person name="Watson M."/>
            <person name="Adriaenssens E.M."/>
            <person name="Foster-Nyarko E."/>
            <person name="Jarju S."/>
            <person name="Secka A."/>
            <person name="Antonio M."/>
            <person name="Oren A."/>
            <person name="Chaudhuri R."/>
            <person name="La Ragione R.M."/>
            <person name="Hildebrand F."/>
            <person name="Pallen M.J."/>
        </authorList>
    </citation>
    <scope>NUCLEOTIDE SEQUENCE [LARGE SCALE GENOMIC DNA]</scope>
    <source>
        <strain evidence="7 8">Sa1BUA1</strain>
    </source>
</reference>